<dbReference type="InterPro" id="IPR013094">
    <property type="entry name" value="AB_hydrolase_3"/>
</dbReference>
<dbReference type="PANTHER" id="PTHR48081">
    <property type="entry name" value="AB HYDROLASE SUPERFAMILY PROTEIN C4A8.06C"/>
    <property type="match status" value="1"/>
</dbReference>
<evidence type="ECO:0000313" key="4">
    <source>
        <dbReference type="Proteomes" id="UP001596096"/>
    </source>
</evidence>
<keyword evidence="4" id="KW-1185">Reference proteome</keyword>
<name>A0ABW1C7Z3_9ACTN</name>
<dbReference type="Pfam" id="PF07859">
    <property type="entry name" value="Abhydrolase_3"/>
    <property type="match status" value="1"/>
</dbReference>
<protein>
    <submittedName>
        <fullName evidence="3">Alpha/beta hydrolase</fullName>
    </submittedName>
</protein>
<dbReference type="PANTHER" id="PTHR48081:SF8">
    <property type="entry name" value="ALPHA_BETA HYDROLASE FOLD-3 DOMAIN-CONTAINING PROTEIN-RELATED"/>
    <property type="match status" value="1"/>
</dbReference>
<dbReference type="EMBL" id="JBHSNW010000027">
    <property type="protein sequence ID" value="MFC5820826.1"/>
    <property type="molecule type" value="Genomic_DNA"/>
</dbReference>
<evidence type="ECO:0000259" key="2">
    <source>
        <dbReference type="Pfam" id="PF07859"/>
    </source>
</evidence>
<dbReference type="Proteomes" id="UP001596096">
    <property type="component" value="Unassembled WGS sequence"/>
</dbReference>
<gene>
    <name evidence="3" type="ORF">ACFPUY_37505</name>
</gene>
<reference evidence="4" key="1">
    <citation type="journal article" date="2019" name="Int. J. Syst. Evol. Microbiol.">
        <title>The Global Catalogue of Microorganisms (GCM) 10K type strain sequencing project: providing services to taxonomists for standard genome sequencing and annotation.</title>
        <authorList>
            <consortium name="The Broad Institute Genomics Platform"/>
            <consortium name="The Broad Institute Genome Sequencing Center for Infectious Disease"/>
            <person name="Wu L."/>
            <person name="Ma J."/>
        </authorList>
    </citation>
    <scope>NUCLEOTIDE SEQUENCE [LARGE SCALE GENOMIC DNA]</scope>
    <source>
        <strain evidence="4">CGMCC 4.7106</strain>
    </source>
</reference>
<keyword evidence="1 3" id="KW-0378">Hydrolase</keyword>
<proteinExistence type="predicted"/>
<sequence>MIDPAARAILDATNAAPPLDQVGLEKARSVMASRPRPVVTPVAGVVDLATRPAGGVPVRLYRPAAEGTPPVVVFAHGGGWILGSVGSADETCRRLALATGCAVLSVEYRLAPEYPHPAAVQDVLEVLRWLPSAAGEHGVDAGRLLLAGESSGAHVVLGAALQTGAELSGLFLACPPVDRRMDSPSWRAMGDDHIPRRSQMAWMWDLYLGPEDEHASGAPDPAVADLTGLPRTVLMVAEYDPLRDEGLALADRLRDAGVETVVIEARGQIHPVIGLAPAVPACQTYLEEAGSALAEGLPARRPR</sequence>
<accession>A0ABW1C7Z3</accession>
<comment type="caution">
    <text evidence="3">The sequence shown here is derived from an EMBL/GenBank/DDBJ whole genome shotgun (WGS) entry which is preliminary data.</text>
</comment>
<dbReference type="GO" id="GO:0016787">
    <property type="term" value="F:hydrolase activity"/>
    <property type="evidence" value="ECO:0007669"/>
    <property type="project" value="UniProtKB-KW"/>
</dbReference>
<organism evidence="3 4">
    <name type="scientific">Nonomuraea harbinensis</name>
    <dbReference type="NCBI Taxonomy" id="1286938"/>
    <lineage>
        <taxon>Bacteria</taxon>
        <taxon>Bacillati</taxon>
        <taxon>Actinomycetota</taxon>
        <taxon>Actinomycetes</taxon>
        <taxon>Streptosporangiales</taxon>
        <taxon>Streptosporangiaceae</taxon>
        <taxon>Nonomuraea</taxon>
    </lineage>
</organism>
<evidence type="ECO:0000256" key="1">
    <source>
        <dbReference type="ARBA" id="ARBA00022801"/>
    </source>
</evidence>
<dbReference type="InterPro" id="IPR050300">
    <property type="entry name" value="GDXG_lipolytic_enzyme"/>
</dbReference>
<dbReference type="RefSeq" id="WP_219545651.1">
    <property type="nucleotide sequence ID" value="NZ_JAHKRN010000017.1"/>
</dbReference>
<feature type="domain" description="Alpha/beta hydrolase fold-3" evidence="2">
    <location>
        <begin position="72"/>
        <end position="271"/>
    </location>
</feature>
<evidence type="ECO:0000313" key="3">
    <source>
        <dbReference type="EMBL" id="MFC5820826.1"/>
    </source>
</evidence>